<name>A0AAW0AS80_9AGAR</name>
<reference evidence="2 3" key="1">
    <citation type="submission" date="2024-01" db="EMBL/GenBank/DDBJ databases">
        <title>A draft genome for a cacao thread blight-causing isolate of Paramarasmius palmivorus.</title>
        <authorList>
            <person name="Baruah I.K."/>
            <person name="Bukari Y."/>
            <person name="Amoako-Attah I."/>
            <person name="Meinhardt L.W."/>
            <person name="Bailey B.A."/>
            <person name="Cohen S.P."/>
        </authorList>
    </citation>
    <scope>NUCLEOTIDE SEQUENCE [LARGE SCALE GENOMIC DNA]</scope>
    <source>
        <strain evidence="2 3">GH-12</strain>
    </source>
</reference>
<dbReference type="Proteomes" id="UP001383192">
    <property type="component" value="Unassembled WGS sequence"/>
</dbReference>
<accession>A0AAW0AS80</accession>
<comment type="caution">
    <text evidence="2">The sequence shown here is derived from an EMBL/GenBank/DDBJ whole genome shotgun (WGS) entry which is preliminary data.</text>
</comment>
<keyword evidence="3" id="KW-1185">Reference proteome</keyword>
<protein>
    <submittedName>
        <fullName evidence="2">Uncharacterized protein</fullName>
    </submittedName>
</protein>
<sequence>MPAHHRSTEGMKKWIRMETRFREAQLSSSLEGICHCLALRSRLHLNRTLNIRNQKGSTRARDTLDRNDRKLDGFKQKYRAAWKALGCIGWAALRQYRELKDEDIRSLVDMDMQALRNRRKILGATKRREDDDVPAVVPGEAKKVNSWIWKDFDIDSEGEEMKEICRVEWTKAWARQRRWDEELALVEEEMRRTLVTLRHDAEEWRKRAEKRTVSKHEREVLCREGRRAYALRQAAIREGLASKFHALWLLPDPKPKVKRKAKVVMEEAGAYDPEEESDGGSSDGED</sequence>
<evidence type="ECO:0000313" key="2">
    <source>
        <dbReference type="EMBL" id="KAK7015900.1"/>
    </source>
</evidence>
<dbReference type="EMBL" id="JAYKXP010000301">
    <property type="protein sequence ID" value="KAK7015900.1"/>
    <property type="molecule type" value="Genomic_DNA"/>
</dbReference>
<feature type="region of interest" description="Disordered" evidence="1">
    <location>
        <begin position="265"/>
        <end position="286"/>
    </location>
</feature>
<gene>
    <name evidence="2" type="ORF">VNI00_019008</name>
</gene>
<evidence type="ECO:0000256" key="1">
    <source>
        <dbReference type="SAM" id="MobiDB-lite"/>
    </source>
</evidence>
<organism evidence="2 3">
    <name type="scientific">Paramarasmius palmivorus</name>
    <dbReference type="NCBI Taxonomy" id="297713"/>
    <lineage>
        <taxon>Eukaryota</taxon>
        <taxon>Fungi</taxon>
        <taxon>Dikarya</taxon>
        <taxon>Basidiomycota</taxon>
        <taxon>Agaricomycotina</taxon>
        <taxon>Agaricomycetes</taxon>
        <taxon>Agaricomycetidae</taxon>
        <taxon>Agaricales</taxon>
        <taxon>Marasmiineae</taxon>
        <taxon>Marasmiaceae</taxon>
        <taxon>Paramarasmius</taxon>
    </lineage>
</organism>
<dbReference type="AlphaFoldDB" id="A0AAW0AS80"/>
<feature type="compositionally biased region" description="Acidic residues" evidence="1">
    <location>
        <begin position="272"/>
        <end position="286"/>
    </location>
</feature>
<proteinExistence type="predicted"/>
<evidence type="ECO:0000313" key="3">
    <source>
        <dbReference type="Proteomes" id="UP001383192"/>
    </source>
</evidence>